<accession>A0AAX2QA30</accession>
<dbReference type="EMBL" id="SMBI01000033">
    <property type="protein sequence ID" value="TCU12539.1"/>
    <property type="molecule type" value="Genomic_DNA"/>
</dbReference>
<name>A0AAX2QA30_9HYPH</name>
<protein>
    <submittedName>
        <fullName evidence="1">Uncharacterized protein</fullName>
    </submittedName>
</protein>
<reference evidence="1 2" key="1">
    <citation type="submission" date="2019-03" db="EMBL/GenBank/DDBJ databases">
        <title>Genomic Encyclopedia of Type Strains, Phase IV (KMG-V): Genome sequencing to study the core and pangenomes of soil and plant-associated prokaryotes.</title>
        <authorList>
            <person name="Whitman W."/>
        </authorList>
    </citation>
    <scope>NUCLEOTIDE SEQUENCE [LARGE SCALE GENOMIC DNA]</scope>
    <source>
        <strain evidence="1 2">FB403</strain>
    </source>
</reference>
<proteinExistence type="predicted"/>
<evidence type="ECO:0000313" key="1">
    <source>
        <dbReference type="EMBL" id="TCU12539.1"/>
    </source>
</evidence>
<gene>
    <name evidence="1" type="ORF">EV131_13321</name>
</gene>
<evidence type="ECO:0000313" key="2">
    <source>
        <dbReference type="Proteomes" id="UP000295021"/>
    </source>
</evidence>
<comment type="caution">
    <text evidence="1">The sequence shown here is derived from an EMBL/GenBank/DDBJ whole genome shotgun (WGS) entry which is preliminary data.</text>
</comment>
<sequence>MHIENEQHGEMSCQIDANEEMDHYVGTLRYRIFEVGLISGPSVGVVRAQFRAICEMTDAGGMVRNGIIMTGYHNRAFRGDVLRVDGEIIGEWTSDDEEWCHFTAVDTVEVTLSAPSPWMLHDSIATWMNGDGDTTEAYQTSA</sequence>
<dbReference type="AlphaFoldDB" id="A0AAX2QA30"/>
<organism evidence="1 2">
    <name type="scientific">Rhizobium laguerreae</name>
    <dbReference type="NCBI Taxonomy" id="1076926"/>
    <lineage>
        <taxon>Bacteria</taxon>
        <taxon>Pseudomonadati</taxon>
        <taxon>Pseudomonadota</taxon>
        <taxon>Alphaproteobacteria</taxon>
        <taxon>Hyphomicrobiales</taxon>
        <taxon>Rhizobiaceae</taxon>
        <taxon>Rhizobium/Agrobacterium group</taxon>
        <taxon>Rhizobium</taxon>
    </lineage>
</organism>
<dbReference type="Proteomes" id="UP000295021">
    <property type="component" value="Unassembled WGS sequence"/>
</dbReference>
<dbReference type="RefSeq" id="WP_165940362.1">
    <property type="nucleotide sequence ID" value="NZ_SMBI01000033.1"/>
</dbReference>